<dbReference type="OrthoDB" id="2691459at2759"/>
<sequence length="176" mass="19737">IPPLLKLTYTQERKMQCANLTAVAINADTVEAAYRGGRDLFKEVQNGVTIIILSPDQLKSHGFGQLIDFKIFSTQIAMMGVDKSHLLNSWGQQLRPTYQQIGSLQAQNLTRPPLLATTATLQKGRPTQSVCKFLGLQDGYYHFICQSNLRSDIQIIFREMQSGMASTSFPELDWVL</sequence>
<organism evidence="2">
    <name type="scientific">Serpula lacrymans var. lacrymans (strain S7.3)</name>
    <name type="common">Dry rot fungus</name>
    <dbReference type="NCBI Taxonomy" id="936435"/>
    <lineage>
        <taxon>Eukaryota</taxon>
        <taxon>Fungi</taxon>
        <taxon>Dikarya</taxon>
        <taxon>Basidiomycota</taxon>
        <taxon>Agaricomycotina</taxon>
        <taxon>Agaricomycetes</taxon>
        <taxon>Agaricomycetidae</taxon>
        <taxon>Boletales</taxon>
        <taxon>Coniophorineae</taxon>
        <taxon>Serpulaceae</taxon>
        <taxon>Serpula</taxon>
    </lineage>
</organism>
<dbReference type="InParanoid" id="F8PGX6"/>
<proteinExistence type="predicted"/>
<dbReference type="Proteomes" id="UP000008063">
    <property type="component" value="Unassembled WGS sequence"/>
</dbReference>
<dbReference type="OMA" id="GWRVATH"/>
<dbReference type="STRING" id="936435.F8PGX6"/>
<name>F8PGX6_SERL3</name>
<evidence type="ECO:0000313" key="1">
    <source>
        <dbReference type="EMBL" id="EGO04413.1"/>
    </source>
</evidence>
<dbReference type="Gene3D" id="3.40.50.300">
    <property type="entry name" value="P-loop containing nucleotide triphosphate hydrolases"/>
    <property type="match status" value="1"/>
</dbReference>
<dbReference type="AlphaFoldDB" id="F8PGX6"/>
<gene>
    <name evidence="1" type="ORF">SERLA73DRAFT_41998</name>
</gene>
<protein>
    <recommendedName>
        <fullName evidence="3">Helicase ATP-binding domain-containing protein</fullName>
    </recommendedName>
</protein>
<evidence type="ECO:0000313" key="2">
    <source>
        <dbReference type="Proteomes" id="UP000008063"/>
    </source>
</evidence>
<dbReference type="EMBL" id="GL945474">
    <property type="protein sequence ID" value="EGO04413.1"/>
    <property type="molecule type" value="Genomic_DNA"/>
</dbReference>
<dbReference type="InterPro" id="IPR027417">
    <property type="entry name" value="P-loop_NTPase"/>
</dbReference>
<dbReference type="HOGENOM" id="CLU_1528818_0_0_1"/>
<feature type="non-terminal residue" evidence="1">
    <location>
        <position position="1"/>
    </location>
</feature>
<evidence type="ECO:0008006" key="3">
    <source>
        <dbReference type="Google" id="ProtNLM"/>
    </source>
</evidence>
<accession>F8PGX6</accession>
<reference evidence="2" key="1">
    <citation type="journal article" date="2011" name="Science">
        <title>The plant cell wall-decomposing machinery underlies the functional diversity of forest fungi.</title>
        <authorList>
            <person name="Eastwood D.C."/>
            <person name="Floudas D."/>
            <person name="Binder M."/>
            <person name="Majcherczyk A."/>
            <person name="Schneider P."/>
            <person name="Aerts A."/>
            <person name="Asiegbu F.O."/>
            <person name="Baker S.E."/>
            <person name="Barry K."/>
            <person name="Bendiksby M."/>
            <person name="Blumentritt M."/>
            <person name="Coutinho P.M."/>
            <person name="Cullen D."/>
            <person name="de Vries R.P."/>
            <person name="Gathman A."/>
            <person name="Goodell B."/>
            <person name="Henrissat B."/>
            <person name="Ihrmark K."/>
            <person name="Kauserud H."/>
            <person name="Kohler A."/>
            <person name="LaButti K."/>
            <person name="Lapidus A."/>
            <person name="Lavin J.L."/>
            <person name="Lee Y.-H."/>
            <person name="Lindquist E."/>
            <person name="Lilly W."/>
            <person name="Lucas S."/>
            <person name="Morin E."/>
            <person name="Murat C."/>
            <person name="Oguiza J.A."/>
            <person name="Park J."/>
            <person name="Pisabarro A.G."/>
            <person name="Riley R."/>
            <person name="Rosling A."/>
            <person name="Salamov A."/>
            <person name="Schmidt O."/>
            <person name="Schmutz J."/>
            <person name="Skrede I."/>
            <person name="Stenlid J."/>
            <person name="Wiebenga A."/>
            <person name="Xie X."/>
            <person name="Kuees U."/>
            <person name="Hibbett D.S."/>
            <person name="Hoffmeister D."/>
            <person name="Hoegberg N."/>
            <person name="Martin F."/>
            <person name="Grigoriev I.V."/>
            <person name="Watkinson S.C."/>
        </authorList>
    </citation>
    <scope>NUCLEOTIDE SEQUENCE [LARGE SCALE GENOMIC DNA]</scope>
    <source>
        <strain evidence="2">strain S7.3</strain>
    </source>
</reference>
<keyword evidence="2" id="KW-1185">Reference proteome</keyword>
<feature type="non-terminal residue" evidence="1">
    <location>
        <position position="176"/>
    </location>
</feature>